<evidence type="ECO:0000256" key="2">
    <source>
        <dbReference type="SAM" id="MobiDB-lite"/>
    </source>
</evidence>
<feature type="region of interest" description="Disordered" evidence="2">
    <location>
        <begin position="58"/>
        <end position="87"/>
    </location>
</feature>
<evidence type="ECO:0000313" key="3">
    <source>
        <dbReference type="EMBL" id="KAL3398904.1"/>
    </source>
</evidence>
<feature type="compositionally biased region" description="Polar residues" evidence="2">
    <location>
        <begin position="118"/>
        <end position="138"/>
    </location>
</feature>
<accession>A0ABD2X0K5</accession>
<reference evidence="3 4" key="1">
    <citation type="journal article" date="2024" name="bioRxiv">
        <title>A reference genome for Trichogramma kaykai: A tiny desert-dwelling parasitoid wasp with competing sex-ratio distorters.</title>
        <authorList>
            <person name="Culotta J."/>
            <person name="Lindsey A.R."/>
        </authorList>
    </citation>
    <scope>NUCLEOTIDE SEQUENCE [LARGE SCALE GENOMIC DNA]</scope>
    <source>
        <strain evidence="3 4">KSX58</strain>
    </source>
</reference>
<keyword evidence="1" id="KW-0175">Coiled coil</keyword>
<proteinExistence type="predicted"/>
<dbReference type="EMBL" id="JBJJXI010000059">
    <property type="protein sequence ID" value="KAL3398904.1"/>
    <property type="molecule type" value="Genomic_DNA"/>
</dbReference>
<dbReference type="AlphaFoldDB" id="A0ABD2X0K5"/>
<feature type="compositionally biased region" description="Acidic residues" evidence="2">
    <location>
        <begin position="139"/>
        <end position="168"/>
    </location>
</feature>
<sequence>MYFDIKSSTSDEEPHPVMIRKRRYKAGLYKNYEEKKILLDVRTQLKWNDLGSKIKEKNHHKVSMKSIKEKRKTDSSNTEGDSSDDSYSLVNLENHMDVVSFPNPTCRDHDENVHTFEKNSTISSQDYSNLESVESSPEQNEDETYSVDTDYDEDDEDDDEDDNDDEGEKMDPKNNWIHNILFEGYQLSVHMILYSTTKKKFRRQANIICEVCNSSHSITLKSRNYFISVDLEYQLNLLMDNEEIKNEILKSRDKKKSDDDKIIRDIDDSELFKSIPRAKKDEILITYNFSIDGAPLTNSGKLGFWPLQIILNCLTPKLRFKNVLLAGIMSCKSEPKSNLMNLYMSKFLDQAKKLYEEGIPMVDEFKKCISVKFAPLSCPVDTVTRPILQNRLQFNAFYGCSWCYDIGKHVLKVGVRYPLKSDSISRSSRSYQIDVQLAERKKETLENRRKKKNDLTLKGVKGDICQSKLTHFDMILFFYPLQSGFFSREDIDNRNNENRGRARLPRRPNHYTYWRLKRQRADVLDGVDAQVDLSNRLVVPETEDIDPEEKVKYEMIGEKTYLGVGKMVKTEAWNVTKKRSAWIFLKDVSQMIWGKRTLVNRCLNPSQSYIRLKDRSPRKQVMPRKYKVVKGNNF</sequence>
<feature type="compositionally biased region" description="Polar residues" evidence="2">
    <location>
        <begin position="75"/>
        <end position="87"/>
    </location>
</feature>
<protein>
    <submittedName>
        <fullName evidence="3">Uncharacterized protein</fullName>
    </submittedName>
</protein>
<gene>
    <name evidence="3" type="ORF">TKK_007998</name>
</gene>
<feature type="coiled-coil region" evidence="1">
    <location>
        <begin position="428"/>
        <end position="458"/>
    </location>
</feature>
<feature type="region of interest" description="Disordered" evidence="2">
    <location>
        <begin position="117"/>
        <end position="172"/>
    </location>
</feature>
<organism evidence="3 4">
    <name type="scientific">Trichogramma kaykai</name>
    <dbReference type="NCBI Taxonomy" id="54128"/>
    <lineage>
        <taxon>Eukaryota</taxon>
        <taxon>Metazoa</taxon>
        <taxon>Ecdysozoa</taxon>
        <taxon>Arthropoda</taxon>
        <taxon>Hexapoda</taxon>
        <taxon>Insecta</taxon>
        <taxon>Pterygota</taxon>
        <taxon>Neoptera</taxon>
        <taxon>Endopterygota</taxon>
        <taxon>Hymenoptera</taxon>
        <taxon>Apocrita</taxon>
        <taxon>Proctotrupomorpha</taxon>
        <taxon>Chalcidoidea</taxon>
        <taxon>Trichogrammatidae</taxon>
        <taxon>Trichogramma</taxon>
    </lineage>
</organism>
<dbReference type="Proteomes" id="UP001627154">
    <property type="component" value="Unassembled WGS sequence"/>
</dbReference>
<evidence type="ECO:0000256" key="1">
    <source>
        <dbReference type="SAM" id="Coils"/>
    </source>
</evidence>
<comment type="caution">
    <text evidence="3">The sequence shown here is derived from an EMBL/GenBank/DDBJ whole genome shotgun (WGS) entry which is preliminary data.</text>
</comment>
<name>A0ABD2X0K5_9HYME</name>
<keyword evidence="4" id="KW-1185">Reference proteome</keyword>
<evidence type="ECO:0000313" key="4">
    <source>
        <dbReference type="Proteomes" id="UP001627154"/>
    </source>
</evidence>